<dbReference type="Proteomes" id="UP001262410">
    <property type="component" value="Unassembled WGS sequence"/>
</dbReference>
<dbReference type="PROSITE" id="PS50995">
    <property type="entry name" value="HTH_MARR_2"/>
    <property type="match status" value="1"/>
</dbReference>
<protein>
    <submittedName>
        <fullName evidence="2">DNA-binding MarR family transcriptional regulator</fullName>
    </submittedName>
</protein>
<dbReference type="PRINTS" id="PR00598">
    <property type="entry name" value="HTHMARR"/>
</dbReference>
<evidence type="ECO:0000313" key="2">
    <source>
        <dbReference type="EMBL" id="MDR6288651.1"/>
    </source>
</evidence>
<keyword evidence="2" id="KW-0436">Ligase</keyword>
<dbReference type="SMART" id="SM00347">
    <property type="entry name" value="HTH_MARR"/>
    <property type="match status" value="1"/>
</dbReference>
<reference evidence="2 3" key="1">
    <citation type="submission" date="2023-07" db="EMBL/GenBank/DDBJ databases">
        <title>Sorghum-associated microbial communities from plants grown in Nebraska, USA.</title>
        <authorList>
            <person name="Schachtman D."/>
        </authorList>
    </citation>
    <scope>NUCLEOTIDE SEQUENCE [LARGE SCALE GENOMIC DNA]</scope>
    <source>
        <strain evidence="2 3">584</strain>
    </source>
</reference>
<organism evidence="2 3">
    <name type="scientific">Inquilinus ginsengisoli</name>
    <dbReference type="NCBI Taxonomy" id="363840"/>
    <lineage>
        <taxon>Bacteria</taxon>
        <taxon>Pseudomonadati</taxon>
        <taxon>Pseudomonadota</taxon>
        <taxon>Alphaproteobacteria</taxon>
        <taxon>Rhodospirillales</taxon>
        <taxon>Rhodospirillaceae</taxon>
        <taxon>Inquilinus</taxon>
    </lineage>
</organism>
<evidence type="ECO:0000313" key="3">
    <source>
        <dbReference type="Proteomes" id="UP001262410"/>
    </source>
</evidence>
<dbReference type="Pfam" id="PF01047">
    <property type="entry name" value="MarR"/>
    <property type="match status" value="1"/>
</dbReference>
<dbReference type="InterPro" id="IPR000835">
    <property type="entry name" value="HTH_MarR-typ"/>
</dbReference>
<keyword evidence="3" id="KW-1185">Reference proteome</keyword>
<gene>
    <name evidence="2" type="ORF">E9232_001158</name>
</gene>
<dbReference type="InterPro" id="IPR036390">
    <property type="entry name" value="WH_DNA-bd_sf"/>
</dbReference>
<accession>A0ABU1JJ55</accession>
<feature type="domain" description="HTH marR-type" evidence="1">
    <location>
        <begin position="29"/>
        <end position="161"/>
    </location>
</feature>
<keyword evidence="2" id="KW-0238">DNA-binding</keyword>
<dbReference type="EMBL" id="JAVDPW010000002">
    <property type="protein sequence ID" value="MDR6288651.1"/>
    <property type="molecule type" value="Genomic_DNA"/>
</dbReference>
<dbReference type="PANTHER" id="PTHR33164">
    <property type="entry name" value="TRANSCRIPTIONAL REGULATOR, MARR FAMILY"/>
    <property type="match status" value="1"/>
</dbReference>
<dbReference type="InterPro" id="IPR039422">
    <property type="entry name" value="MarR/SlyA-like"/>
</dbReference>
<dbReference type="Gene3D" id="1.10.10.10">
    <property type="entry name" value="Winged helix-like DNA-binding domain superfamily/Winged helix DNA-binding domain"/>
    <property type="match status" value="1"/>
</dbReference>
<dbReference type="GO" id="GO:0003677">
    <property type="term" value="F:DNA binding"/>
    <property type="evidence" value="ECO:0007669"/>
    <property type="project" value="UniProtKB-KW"/>
</dbReference>
<evidence type="ECO:0000259" key="1">
    <source>
        <dbReference type="PROSITE" id="PS50995"/>
    </source>
</evidence>
<comment type="caution">
    <text evidence="2">The sequence shown here is derived from an EMBL/GenBank/DDBJ whole genome shotgun (WGS) entry which is preliminary data.</text>
</comment>
<dbReference type="PANTHER" id="PTHR33164:SF105">
    <property type="entry name" value="TRANSCRIPTIONAL REPRESSOR PROTEIN-RELATED"/>
    <property type="match status" value="1"/>
</dbReference>
<dbReference type="SUPFAM" id="SSF46785">
    <property type="entry name" value="Winged helix' DNA-binding domain"/>
    <property type="match status" value="1"/>
</dbReference>
<dbReference type="GO" id="GO:0016874">
    <property type="term" value="F:ligase activity"/>
    <property type="evidence" value="ECO:0007669"/>
    <property type="project" value="UniProtKB-KW"/>
</dbReference>
<sequence>MTIGSYAPILGGMSPSQALDDETADLIARTCLCRRIQRAGRIIGRRFDEAFRSLGINNWQFSVLITLKHLRSPTIGELAEALGMDRTTLTKNLKPLSRRELLRVYTDEHDARARRITLTEAGEEILAGAEEGWHQAQRAVTAGFPPEEFAQLTSSLERFQVVGRG</sequence>
<dbReference type="InterPro" id="IPR036388">
    <property type="entry name" value="WH-like_DNA-bd_sf"/>
</dbReference>
<name>A0ABU1JJ55_9PROT</name>
<proteinExistence type="predicted"/>